<feature type="domain" description="Formyl transferase N-terminal" evidence="1">
    <location>
        <begin position="39"/>
        <end position="144"/>
    </location>
</feature>
<feature type="domain" description="Formyl transferase C-terminal" evidence="2">
    <location>
        <begin position="176"/>
        <end position="255"/>
    </location>
</feature>
<dbReference type="Proteomes" id="UP000612956">
    <property type="component" value="Unassembled WGS sequence"/>
</dbReference>
<proteinExistence type="predicted"/>
<dbReference type="PIRSF" id="PIRSF006787">
    <property type="entry name" value="Hydrgn_mat_HoxX"/>
    <property type="match status" value="1"/>
</dbReference>
<comment type="caution">
    <text evidence="3">The sequence shown here is derived from an EMBL/GenBank/DDBJ whole genome shotgun (WGS) entry which is preliminary data.</text>
</comment>
<gene>
    <name evidence="3" type="primary">hoxX</name>
    <name evidence="3" type="ORF">GCM10011591_14700</name>
</gene>
<dbReference type="AlphaFoldDB" id="A0A917QCM7"/>
<dbReference type="Gene3D" id="3.90.226.10">
    <property type="entry name" value="2-enoyl-CoA Hydratase, Chain A, domain 1"/>
    <property type="match status" value="1"/>
</dbReference>
<dbReference type="InterPro" id="IPR036477">
    <property type="entry name" value="Formyl_transf_N_sf"/>
</dbReference>
<dbReference type="InterPro" id="IPR002376">
    <property type="entry name" value="Formyl_transf_N"/>
</dbReference>
<sequence>MRILLLASAFNSLSQRVFTELRARNHVVGVELALSDSIIRAGVTRFQPELIIAPMLTTAVPEDIWRTRPVLIVHPGPLGDRGPSSLDWAITIGAREWGVTVLQAVAEMDAGPVWATVPFPVTACGKSELYRTEVADAAVEAVLLAVARFASGIFRPRPLDYTEPDIRGQERPYFSQDRRQLDWQTQPTRDILRTLHAADSQPGVLDELCGRQFYLHGAHPEDRLRGTPGAVIATREGAICRATVDGAVWLTQLRERSPGRRAFKRAAAEVIELSQVPEVKVSPTEAASRKTFTHVRYFERDNVGYLEFSFRGGAMNTAACEQLLAAYLQAREQAVDVIVLGGPRDFFSNGIDLNTIEAANDPAMESLRNISAMNDLVEAILTTTDKLVISALAGNAAAGGVMLAIAADEVWCREAVVLNPHYVLMGLYGSEYWTYSLPRRVGHATAKRLTSQPLPLNARAAAALGLVDRVIAGDAAGFSARVHRDATILARDPDLTTRLVEKKRRLAADQADKPLRVYRAEEMARMRENFFGTRSTYHDLRRKFVYGEKPIATPAYLRG</sequence>
<dbReference type="CDD" id="cd06558">
    <property type="entry name" value="crotonase-like"/>
    <property type="match status" value="1"/>
</dbReference>
<dbReference type="InterPro" id="IPR001753">
    <property type="entry name" value="Enoyl-CoA_hydra/iso"/>
</dbReference>
<dbReference type="GO" id="GO:0003824">
    <property type="term" value="F:catalytic activity"/>
    <property type="evidence" value="ECO:0007669"/>
    <property type="project" value="InterPro"/>
</dbReference>
<dbReference type="InterPro" id="IPR005793">
    <property type="entry name" value="Formyl_trans_C"/>
</dbReference>
<dbReference type="PANTHER" id="PTHR43388">
    <property type="entry name" value="HYDROGENASE MATURATION FACTOR HOXX"/>
    <property type="match status" value="1"/>
</dbReference>
<dbReference type="Pfam" id="PF02911">
    <property type="entry name" value="Formyl_trans_C"/>
    <property type="match status" value="1"/>
</dbReference>
<dbReference type="Gene3D" id="3.40.50.12230">
    <property type="match status" value="1"/>
</dbReference>
<evidence type="ECO:0000259" key="1">
    <source>
        <dbReference type="Pfam" id="PF00551"/>
    </source>
</evidence>
<dbReference type="InterPro" id="IPR047180">
    <property type="entry name" value="HoxX-like"/>
</dbReference>
<dbReference type="InterPro" id="IPR029045">
    <property type="entry name" value="ClpP/crotonase-like_dom_sf"/>
</dbReference>
<dbReference type="CDD" id="cd08701">
    <property type="entry name" value="FMT_C_HypX"/>
    <property type="match status" value="1"/>
</dbReference>
<reference evidence="3" key="2">
    <citation type="submission" date="2020-09" db="EMBL/GenBank/DDBJ databases">
        <authorList>
            <person name="Sun Q."/>
            <person name="Zhou Y."/>
        </authorList>
    </citation>
    <scope>NUCLEOTIDE SEQUENCE</scope>
    <source>
        <strain evidence="3">CGMCC 4.7278</strain>
    </source>
</reference>
<name>A0A917QCM7_9NOCA</name>
<organism evidence="3 4">
    <name type="scientific">Nocardia camponoti</name>
    <dbReference type="NCBI Taxonomy" id="1616106"/>
    <lineage>
        <taxon>Bacteria</taxon>
        <taxon>Bacillati</taxon>
        <taxon>Actinomycetota</taxon>
        <taxon>Actinomycetes</taxon>
        <taxon>Mycobacteriales</taxon>
        <taxon>Nocardiaceae</taxon>
        <taxon>Nocardia</taxon>
    </lineage>
</organism>
<dbReference type="Pfam" id="PF00378">
    <property type="entry name" value="ECH_1"/>
    <property type="match status" value="1"/>
</dbReference>
<evidence type="ECO:0000313" key="3">
    <source>
        <dbReference type="EMBL" id="GGK44218.1"/>
    </source>
</evidence>
<evidence type="ECO:0000259" key="2">
    <source>
        <dbReference type="Pfam" id="PF02911"/>
    </source>
</evidence>
<protein>
    <submittedName>
        <fullName evidence="3">Hydrogenase maturation factor HoxX</fullName>
    </submittedName>
</protein>
<dbReference type="RefSeq" id="WP_188827988.1">
    <property type="nucleotide sequence ID" value="NZ_BMMW01000001.1"/>
</dbReference>
<reference evidence="3" key="1">
    <citation type="journal article" date="2014" name="Int. J. Syst. Evol. Microbiol.">
        <title>Complete genome sequence of Corynebacterium casei LMG S-19264T (=DSM 44701T), isolated from a smear-ripened cheese.</title>
        <authorList>
            <consortium name="US DOE Joint Genome Institute (JGI-PGF)"/>
            <person name="Walter F."/>
            <person name="Albersmeier A."/>
            <person name="Kalinowski J."/>
            <person name="Ruckert C."/>
        </authorList>
    </citation>
    <scope>NUCLEOTIDE SEQUENCE</scope>
    <source>
        <strain evidence="3">CGMCC 4.7278</strain>
    </source>
</reference>
<dbReference type="Pfam" id="PF00551">
    <property type="entry name" value="Formyl_trans_N"/>
    <property type="match status" value="1"/>
</dbReference>
<dbReference type="EMBL" id="BMMW01000001">
    <property type="protein sequence ID" value="GGK44218.1"/>
    <property type="molecule type" value="Genomic_DNA"/>
</dbReference>
<evidence type="ECO:0000313" key="4">
    <source>
        <dbReference type="Proteomes" id="UP000612956"/>
    </source>
</evidence>
<dbReference type="InterPro" id="IPR011034">
    <property type="entry name" value="Formyl_transferase-like_C_sf"/>
</dbReference>
<dbReference type="SUPFAM" id="SSF53328">
    <property type="entry name" value="Formyltransferase"/>
    <property type="match status" value="1"/>
</dbReference>
<accession>A0A917QCM7</accession>
<dbReference type="SUPFAM" id="SSF52096">
    <property type="entry name" value="ClpP/crotonase"/>
    <property type="match status" value="1"/>
</dbReference>
<dbReference type="CDD" id="cd08650">
    <property type="entry name" value="FMT_core_HypX_N"/>
    <property type="match status" value="1"/>
</dbReference>
<dbReference type="PANTHER" id="PTHR43388:SF1">
    <property type="entry name" value="HYDROGENASE MATURATION FACTOR HOXX"/>
    <property type="match status" value="1"/>
</dbReference>
<keyword evidence="4" id="KW-1185">Reference proteome</keyword>
<dbReference type="InterPro" id="IPR009188">
    <property type="entry name" value="NiFe-hyd_mat_HypX/HoxX"/>
</dbReference>
<dbReference type="SUPFAM" id="SSF50486">
    <property type="entry name" value="FMT C-terminal domain-like"/>
    <property type="match status" value="1"/>
</dbReference>